<evidence type="ECO:0000313" key="1">
    <source>
        <dbReference type="EMBL" id="MFD1314558.1"/>
    </source>
</evidence>
<name>A0ABW3XY88_9FLAO</name>
<keyword evidence="2" id="KW-1185">Reference proteome</keyword>
<gene>
    <name evidence="1" type="ORF">ACFQ39_02935</name>
</gene>
<sequence length="152" mass="17461">MGQNAQNEAHSLTLDHCPDGGSCKISVIKNKELHLKTDEFGMNYPEIIEGENYIFEYIFSKNTDYADGNYKEIVLFELPKNEISLLLQDENLQKVNLLYGRLCYCKGESGYEKVLRGKLDLKRNNSEVIIKLEFNTDLPQVIKTIEEVIILP</sequence>
<reference evidence="2" key="1">
    <citation type="journal article" date="2019" name="Int. J. Syst. Evol. Microbiol.">
        <title>The Global Catalogue of Microorganisms (GCM) 10K type strain sequencing project: providing services to taxonomists for standard genome sequencing and annotation.</title>
        <authorList>
            <consortium name="The Broad Institute Genomics Platform"/>
            <consortium name="The Broad Institute Genome Sequencing Center for Infectious Disease"/>
            <person name="Wu L."/>
            <person name="Ma J."/>
        </authorList>
    </citation>
    <scope>NUCLEOTIDE SEQUENCE [LARGE SCALE GENOMIC DNA]</scope>
    <source>
        <strain evidence="2">CCUG 61485</strain>
    </source>
</reference>
<organism evidence="1 2">
    <name type="scientific">Namhaeicola litoreus</name>
    <dbReference type="NCBI Taxonomy" id="1052145"/>
    <lineage>
        <taxon>Bacteria</taxon>
        <taxon>Pseudomonadati</taxon>
        <taxon>Bacteroidota</taxon>
        <taxon>Flavobacteriia</taxon>
        <taxon>Flavobacteriales</taxon>
        <taxon>Flavobacteriaceae</taxon>
        <taxon>Namhaeicola</taxon>
    </lineage>
</organism>
<accession>A0ABW3XY88</accession>
<dbReference type="Proteomes" id="UP001597201">
    <property type="component" value="Unassembled WGS sequence"/>
</dbReference>
<protein>
    <submittedName>
        <fullName evidence="1">Uncharacterized protein</fullName>
    </submittedName>
</protein>
<dbReference type="EMBL" id="JBHTMY010000002">
    <property type="protein sequence ID" value="MFD1314558.1"/>
    <property type="molecule type" value="Genomic_DNA"/>
</dbReference>
<evidence type="ECO:0000313" key="2">
    <source>
        <dbReference type="Proteomes" id="UP001597201"/>
    </source>
</evidence>
<comment type="caution">
    <text evidence="1">The sequence shown here is derived from an EMBL/GenBank/DDBJ whole genome shotgun (WGS) entry which is preliminary data.</text>
</comment>
<proteinExistence type="predicted"/>